<reference evidence="2" key="1">
    <citation type="submission" date="2015-12" db="EMBL/GenBank/DDBJ databases">
        <title>De novo transcriptome assembly of four potential Pierce s Disease insect vectors from Arizona vineyards.</title>
        <authorList>
            <person name="Tassone E.E."/>
        </authorList>
    </citation>
    <scope>NUCLEOTIDE SEQUENCE</scope>
</reference>
<feature type="non-terminal residue" evidence="2">
    <location>
        <position position="267"/>
    </location>
</feature>
<keyword evidence="1" id="KW-0472">Membrane</keyword>
<feature type="non-terminal residue" evidence="2">
    <location>
        <position position="1"/>
    </location>
</feature>
<accession>A0A1B6CS35</accession>
<keyword evidence="1" id="KW-1133">Transmembrane helix</keyword>
<dbReference type="EMBL" id="GEDC01021077">
    <property type="protein sequence ID" value="JAS16221.1"/>
    <property type="molecule type" value="Transcribed_RNA"/>
</dbReference>
<evidence type="ECO:0000313" key="2">
    <source>
        <dbReference type="EMBL" id="JAS16221.1"/>
    </source>
</evidence>
<protein>
    <submittedName>
        <fullName evidence="2">Uncharacterized protein</fullName>
    </submittedName>
</protein>
<keyword evidence="1" id="KW-0812">Transmembrane</keyword>
<evidence type="ECO:0000256" key="1">
    <source>
        <dbReference type="SAM" id="Phobius"/>
    </source>
</evidence>
<dbReference type="AlphaFoldDB" id="A0A1B6CS35"/>
<sequence length="267" mass="29288">NKAICYKIKQDMISIFIFFLCVSYAISATIVPKVRSPVVIGSDLGIQMGRVNFDLITAEEILKYLSTEKSFPAAVVRGTLGLNTGLREYVSFFRGSYSEICKTNGFLETNNIISQNVQGYAECVIADPPLVLEANNTPTTSLSSYFSTCFKRIFSINVLSTVLGCSGDISAGIKNYFNARTNATLVEEIKVAKCATTTINKALENLNKTIADYKLCKLEVDSFFPPIGFTTEESTDTIPIDTTTQTIRPVSSTEEIIIDITTQTIPP</sequence>
<name>A0A1B6CS35_9HEMI</name>
<organism evidence="2">
    <name type="scientific">Clastoptera arizonana</name>
    <name type="common">Arizona spittle bug</name>
    <dbReference type="NCBI Taxonomy" id="38151"/>
    <lineage>
        <taxon>Eukaryota</taxon>
        <taxon>Metazoa</taxon>
        <taxon>Ecdysozoa</taxon>
        <taxon>Arthropoda</taxon>
        <taxon>Hexapoda</taxon>
        <taxon>Insecta</taxon>
        <taxon>Pterygota</taxon>
        <taxon>Neoptera</taxon>
        <taxon>Paraneoptera</taxon>
        <taxon>Hemiptera</taxon>
        <taxon>Auchenorrhyncha</taxon>
        <taxon>Cercopoidea</taxon>
        <taxon>Clastopteridae</taxon>
        <taxon>Clastoptera</taxon>
    </lineage>
</organism>
<gene>
    <name evidence="2" type="ORF">g.1279</name>
</gene>
<proteinExistence type="predicted"/>
<feature type="transmembrane region" description="Helical" evidence="1">
    <location>
        <begin position="12"/>
        <end position="31"/>
    </location>
</feature>